<dbReference type="Proteomes" id="UP000460287">
    <property type="component" value="Unassembled WGS sequence"/>
</dbReference>
<evidence type="ECO:0000313" key="1">
    <source>
        <dbReference type="EMBL" id="MSR91618.1"/>
    </source>
</evidence>
<keyword evidence="2" id="KW-1185">Reference proteome</keyword>
<proteinExistence type="predicted"/>
<organism evidence="1 2">
    <name type="scientific">Inconstantimicrobium porci</name>
    <dbReference type="NCBI Taxonomy" id="2652291"/>
    <lineage>
        <taxon>Bacteria</taxon>
        <taxon>Bacillati</taxon>
        <taxon>Bacillota</taxon>
        <taxon>Clostridia</taxon>
        <taxon>Eubacteriales</taxon>
        <taxon>Clostridiaceae</taxon>
        <taxon>Inconstantimicrobium</taxon>
    </lineage>
</organism>
<evidence type="ECO:0000313" key="2">
    <source>
        <dbReference type="Proteomes" id="UP000460287"/>
    </source>
</evidence>
<dbReference type="AlphaFoldDB" id="A0A7X2MYV1"/>
<accession>A0A7X2MYV1</accession>
<protein>
    <submittedName>
        <fullName evidence="1">Uncharacterized protein</fullName>
    </submittedName>
</protein>
<dbReference type="EMBL" id="VULX01000013">
    <property type="protein sequence ID" value="MSR91618.1"/>
    <property type="molecule type" value="Genomic_DNA"/>
</dbReference>
<dbReference type="RefSeq" id="WP_154531513.1">
    <property type="nucleotide sequence ID" value="NZ_VULX01000013.1"/>
</dbReference>
<reference evidence="1 2" key="1">
    <citation type="submission" date="2019-08" db="EMBL/GenBank/DDBJ databases">
        <title>In-depth cultivation of the pig gut microbiome towards novel bacterial diversity and tailored functional studies.</title>
        <authorList>
            <person name="Wylensek D."/>
            <person name="Hitch T.C.A."/>
            <person name="Clavel T."/>
        </authorList>
    </citation>
    <scope>NUCLEOTIDE SEQUENCE [LARGE SCALE GENOMIC DNA]</scope>
    <source>
        <strain evidence="1 2">WCA-383-APC-5B</strain>
    </source>
</reference>
<comment type="caution">
    <text evidence="1">The sequence shown here is derived from an EMBL/GenBank/DDBJ whole genome shotgun (WGS) entry which is preliminary data.</text>
</comment>
<sequence>MIKIQSELSEGTPQYSCNCCGSCDSLFSKSLCAIKNRGCCWYFPKFTLYEIHRMVKSEKGLAILKRILSMPKTIIYHYYIHAKGSFDKKAYNMYMMNEYKPYSEAKDKSIFFRTCPFVKSGEGCTLPAKYRSYVCNFFICDEVINKISHMEEYKKYIEERENYVRCIDWENYSLEMMLREKNINLEDNFDEVINVLKDLPFQQYEFPKLPEIKIYL</sequence>
<gene>
    <name evidence="1" type="ORF">FYJ33_09405</name>
</gene>
<name>A0A7X2MYV1_9CLOT</name>